<evidence type="ECO:0000313" key="3">
    <source>
        <dbReference type="EMBL" id="EKX42182.1"/>
    </source>
</evidence>
<name>L1J1J1_GUITC</name>
<feature type="coiled-coil region" evidence="1">
    <location>
        <begin position="218"/>
        <end position="247"/>
    </location>
</feature>
<dbReference type="GeneID" id="17298907"/>
<feature type="compositionally biased region" description="Polar residues" evidence="2">
    <location>
        <begin position="443"/>
        <end position="454"/>
    </location>
</feature>
<dbReference type="EMBL" id="JH993018">
    <property type="protein sequence ID" value="EKX42182.1"/>
    <property type="molecule type" value="Genomic_DNA"/>
</dbReference>
<dbReference type="eggNOG" id="ENOG502S8QH">
    <property type="taxonomic scope" value="Eukaryota"/>
</dbReference>
<dbReference type="KEGG" id="gtt:GUITHDRAFT_111748"/>
<sequence>MVRPAVGSLMALGMALLCEQGKRIGGKPEGRFPSPAQGLMEFFAMTREEVVASFGKMEVDGWLLLKDRSLPGGSQGCVFLSEDKKTCSVYEHRPAQCRVYPFFPRIMKTPESWNAEVVRPGFDSLQDVKDVRWNQKKKVRRQLAAYEELYINFPHEKLLAQTSADEFELKASSDAISSSMANKRSVAKSASSEGQEKTTKAPAPIPYDQIFAISNLVNRELQNSKESKEAKKEGEEVQENREQMIADSDENVRFIREWAIQHVVRLGLCPWASGVIDRIRIIVREDITDEEDAKDLFIEEAKMLIDTPEDELPTTILAFPNLYPDFLDWNDFSEVMEDELENGELYEIGEHVLIAAFHPQFEFGGLEPEEAYLNYEKRAPFPMINLLRTEAIDRGVKIGYTAGRRSRTLVKHPDTARGEGRRMEADMERSLPARQAESEGRELSSNTTKEASSTPRRDDSILSMLNLSSSIWPRTTQRPSGLSSIAAPPRQEEAKWKEKAEAASQTILKLQEENSMLRQTVQEAHSLQVEKIAAVQVECNNKLREVKQNSRKLEKEWEAMLATKEKELEETKIEMASLLRKRDEDKIEIDELSARVRSLDSQLLEKRRAESSRDSTLAAQARRVEEVLEEKEKELVARIASSAREIESFQHQLLAQQRRIEDLELEVEQQQQQRSDLSDAMQAVKERSVSLQSEVAASVT</sequence>
<feature type="compositionally biased region" description="Basic and acidic residues" evidence="2">
    <location>
        <begin position="411"/>
        <end position="442"/>
    </location>
</feature>
<reference evidence="3 5" key="1">
    <citation type="journal article" date="2012" name="Nature">
        <title>Algal genomes reveal evolutionary mosaicism and the fate of nucleomorphs.</title>
        <authorList>
            <consortium name="DOE Joint Genome Institute"/>
            <person name="Curtis B.A."/>
            <person name="Tanifuji G."/>
            <person name="Burki F."/>
            <person name="Gruber A."/>
            <person name="Irimia M."/>
            <person name="Maruyama S."/>
            <person name="Arias M.C."/>
            <person name="Ball S.G."/>
            <person name="Gile G.H."/>
            <person name="Hirakawa Y."/>
            <person name="Hopkins J.F."/>
            <person name="Kuo A."/>
            <person name="Rensing S.A."/>
            <person name="Schmutz J."/>
            <person name="Symeonidi A."/>
            <person name="Elias M."/>
            <person name="Eveleigh R.J."/>
            <person name="Herman E.K."/>
            <person name="Klute M.J."/>
            <person name="Nakayama T."/>
            <person name="Obornik M."/>
            <person name="Reyes-Prieto A."/>
            <person name="Armbrust E.V."/>
            <person name="Aves S.J."/>
            <person name="Beiko R.G."/>
            <person name="Coutinho P."/>
            <person name="Dacks J.B."/>
            <person name="Durnford D.G."/>
            <person name="Fast N.M."/>
            <person name="Green B.R."/>
            <person name="Grisdale C.J."/>
            <person name="Hempel F."/>
            <person name="Henrissat B."/>
            <person name="Hoppner M.P."/>
            <person name="Ishida K."/>
            <person name="Kim E."/>
            <person name="Koreny L."/>
            <person name="Kroth P.G."/>
            <person name="Liu Y."/>
            <person name="Malik S.B."/>
            <person name="Maier U.G."/>
            <person name="McRose D."/>
            <person name="Mock T."/>
            <person name="Neilson J.A."/>
            <person name="Onodera N.T."/>
            <person name="Poole A.M."/>
            <person name="Pritham E.J."/>
            <person name="Richards T.A."/>
            <person name="Rocap G."/>
            <person name="Roy S.W."/>
            <person name="Sarai C."/>
            <person name="Schaack S."/>
            <person name="Shirato S."/>
            <person name="Slamovits C.H."/>
            <person name="Spencer D.F."/>
            <person name="Suzuki S."/>
            <person name="Worden A.Z."/>
            <person name="Zauner S."/>
            <person name="Barry K."/>
            <person name="Bell C."/>
            <person name="Bharti A.K."/>
            <person name="Crow J.A."/>
            <person name="Grimwood J."/>
            <person name="Kramer R."/>
            <person name="Lindquist E."/>
            <person name="Lucas S."/>
            <person name="Salamov A."/>
            <person name="McFadden G.I."/>
            <person name="Lane C.E."/>
            <person name="Keeling P.J."/>
            <person name="Gray M.W."/>
            <person name="Grigoriev I.V."/>
            <person name="Archibald J.M."/>
        </authorList>
    </citation>
    <scope>NUCLEOTIDE SEQUENCE</scope>
    <source>
        <strain evidence="3 5">CCMP2712</strain>
    </source>
</reference>
<dbReference type="InterPro" id="IPR009858">
    <property type="entry name" value="DUF1415"/>
</dbReference>
<dbReference type="HOGENOM" id="CLU_394048_0_0_1"/>
<reference evidence="4" key="3">
    <citation type="submission" date="2015-06" db="UniProtKB">
        <authorList>
            <consortium name="EnsemblProtists"/>
        </authorList>
    </citation>
    <scope>IDENTIFICATION</scope>
</reference>
<organism evidence="3">
    <name type="scientific">Guillardia theta (strain CCMP2712)</name>
    <name type="common">Cryptophyte</name>
    <dbReference type="NCBI Taxonomy" id="905079"/>
    <lineage>
        <taxon>Eukaryota</taxon>
        <taxon>Cryptophyceae</taxon>
        <taxon>Pyrenomonadales</taxon>
        <taxon>Geminigeraceae</taxon>
        <taxon>Guillardia</taxon>
    </lineage>
</organism>
<dbReference type="AlphaFoldDB" id="L1J1J1"/>
<dbReference type="Pfam" id="PF07209">
    <property type="entry name" value="DUF1415"/>
    <property type="match status" value="1"/>
</dbReference>
<feature type="region of interest" description="Disordered" evidence="2">
    <location>
        <begin position="407"/>
        <end position="462"/>
    </location>
</feature>
<dbReference type="Proteomes" id="UP000011087">
    <property type="component" value="Unassembled WGS sequence"/>
</dbReference>
<reference evidence="5" key="2">
    <citation type="submission" date="2012-11" db="EMBL/GenBank/DDBJ databases">
        <authorList>
            <person name="Kuo A."/>
            <person name="Curtis B.A."/>
            <person name="Tanifuji G."/>
            <person name="Burki F."/>
            <person name="Gruber A."/>
            <person name="Irimia M."/>
            <person name="Maruyama S."/>
            <person name="Arias M.C."/>
            <person name="Ball S.G."/>
            <person name="Gile G.H."/>
            <person name="Hirakawa Y."/>
            <person name="Hopkins J.F."/>
            <person name="Rensing S.A."/>
            <person name="Schmutz J."/>
            <person name="Symeonidi A."/>
            <person name="Elias M."/>
            <person name="Eveleigh R.J."/>
            <person name="Herman E.K."/>
            <person name="Klute M.J."/>
            <person name="Nakayama T."/>
            <person name="Obornik M."/>
            <person name="Reyes-Prieto A."/>
            <person name="Armbrust E.V."/>
            <person name="Aves S.J."/>
            <person name="Beiko R.G."/>
            <person name="Coutinho P."/>
            <person name="Dacks J.B."/>
            <person name="Durnford D.G."/>
            <person name="Fast N.M."/>
            <person name="Green B.R."/>
            <person name="Grisdale C."/>
            <person name="Hempe F."/>
            <person name="Henrissat B."/>
            <person name="Hoppner M.P."/>
            <person name="Ishida K.-I."/>
            <person name="Kim E."/>
            <person name="Koreny L."/>
            <person name="Kroth P.G."/>
            <person name="Liu Y."/>
            <person name="Malik S.-B."/>
            <person name="Maier U.G."/>
            <person name="McRose D."/>
            <person name="Mock T."/>
            <person name="Neilson J.A."/>
            <person name="Onodera N.T."/>
            <person name="Poole A.M."/>
            <person name="Pritham E.J."/>
            <person name="Richards T.A."/>
            <person name="Rocap G."/>
            <person name="Roy S.W."/>
            <person name="Sarai C."/>
            <person name="Schaack S."/>
            <person name="Shirato S."/>
            <person name="Slamovits C.H."/>
            <person name="Spencer D.F."/>
            <person name="Suzuki S."/>
            <person name="Worden A.Z."/>
            <person name="Zauner S."/>
            <person name="Barry K."/>
            <person name="Bell C."/>
            <person name="Bharti A.K."/>
            <person name="Crow J.A."/>
            <person name="Grimwood J."/>
            <person name="Kramer R."/>
            <person name="Lindquist E."/>
            <person name="Lucas S."/>
            <person name="Salamov A."/>
            <person name="McFadden G.I."/>
            <person name="Lane C.E."/>
            <person name="Keeling P.J."/>
            <person name="Gray M.W."/>
            <person name="Grigoriev I.V."/>
            <person name="Archibald J.M."/>
        </authorList>
    </citation>
    <scope>NUCLEOTIDE SEQUENCE</scope>
    <source>
        <strain evidence="5">CCMP2712</strain>
    </source>
</reference>
<feature type="coiled-coil region" evidence="1">
    <location>
        <begin position="493"/>
        <end position="609"/>
    </location>
</feature>
<dbReference type="InterPro" id="IPR005358">
    <property type="entry name" value="Puta_zinc/iron-chelating_dom"/>
</dbReference>
<evidence type="ECO:0000256" key="2">
    <source>
        <dbReference type="SAM" id="MobiDB-lite"/>
    </source>
</evidence>
<evidence type="ECO:0000313" key="5">
    <source>
        <dbReference type="Proteomes" id="UP000011087"/>
    </source>
</evidence>
<dbReference type="PANTHER" id="PTHR35866:SF1">
    <property type="entry name" value="YKGJ FAMILY CYSTEINE CLUSTER PROTEIN"/>
    <property type="match status" value="1"/>
</dbReference>
<dbReference type="PANTHER" id="PTHR35866">
    <property type="entry name" value="PUTATIVE-RELATED"/>
    <property type="match status" value="1"/>
</dbReference>
<feature type="coiled-coil region" evidence="1">
    <location>
        <begin position="646"/>
        <end position="687"/>
    </location>
</feature>
<evidence type="ECO:0000313" key="4">
    <source>
        <dbReference type="EnsemblProtists" id="EKX42182"/>
    </source>
</evidence>
<protein>
    <submittedName>
        <fullName evidence="3 4">Uncharacterized protein</fullName>
    </submittedName>
</protein>
<evidence type="ECO:0000256" key="1">
    <source>
        <dbReference type="SAM" id="Coils"/>
    </source>
</evidence>
<dbReference type="EnsemblProtists" id="EKX42182">
    <property type="protein sequence ID" value="EKX42182"/>
    <property type="gene ID" value="GUITHDRAFT_111748"/>
</dbReference>
<dbReference type="Pfam" id="PF03692">
    <property type="entry name" value="CxxCxxCC"/>
    <property type="match status" value="1"/>
</dbReference>
<dbReference type="RefSeq" id="XP_005829162.1">
    <property type="nucleotide sequence ID" value="XM_005829105.1"/>
</dbReference>
<dbReference type="PaxDb" id="55529-EKX42182"/>
<keyword evidence="1" id="KW-0175">Coiled coil</keyword>
<proteinExistence type="predicted"/>
<gene>
    <name evidence="3" type="ORF">GUITHDRAFT_111748</name>
</gene>
<accession>L1J1J1</accession>
<dbReference type="OrthoDB" id="5376at2759"/>
<keyword evidence="5" id="KW-1185">Reference proteome</keyword>